<dbReference type="RefSeq" id="WP_119895508.1">
    <property type="nucleotide sequence ID" value="NZ_CP032419.1"/>
</dbReference>
<reference evidence="3" key="1">
    <citation type="submission" date="2018-09" db="EMBL/GenBank/DDBJ databases">
        <authorList>
            <person name="Zhu H."/>
        </authorList>
    </citation>
    <scope>NUCLEOTIDE SEQUENCE [LARGE SCALE GENOMIC DNA]</scope>
    <source>
        <strain evidence="3">K2W31S-8</strain>
    </source>
</reference>
<feature type="signal peptide" evidence="1">
    <location>
        <begin position="1"/>
        <end position="18"/>
    </location>
</feature>
<feature type="chain" id="PRO_5017177343" description="DUF2059 domain-containing protein" evidence="1">
    <location>
        <begin position="19"/>
        <end position="246"/>
    </location>
</feature>
<dbReference type="KEGG" id="pcav:D3880_21870"/>
<protein>
    <recommendedName>
        <fullName evidence="4">DUF2059 domain-containing protein</fullName>
    </recommendedName>
</protein>
<sequence>MRFLLLLPLLFTPLLAQAEPANPGTVLRAFELAGIRLLCEQSAPLIQRGLAPAQQEQVAREFAAEPLCAELAERVAKQLDAAQVRQVEALLASPLAQRFTAAEQVVGEPAGGEGLASYREQLKAKPPRQERLALVDRLDQAAHTTELATLLRYETGKTQALLTLRARGESLSEAALSQQTAQQAETLRASSRQAVQSFMLYAYRQMPSNELSDYAGLYEQDPVRLLLKASVEALPALFAGRRAALR</sequence>
<name>A0A385Z6C2_9PSED</name>
<proteinExistence type="predicted"/>
<accession>A0A385Z6C2</accession>
<gene>
    <name evidence="2" type="ORF">D3880_21870</name>
</gene>
<evidence type="ECO:0000313" key="3">
    <source>
        <dbReference type="Proteomes" id="UP000265560"/>
    </source>
</evidence>
<dbReference type="OrthoDB" id="6853144at2"/>
<dbReference type="Proteomes" id="UP000265560">
    <property type="component" value="Chromosome"/>
</dbReference>
<organism evidence="2 3">
    <name type="scientific">Pseudomonas cavernae</name>
    <dbReference type="NCBI Taxonomy" id="2320867"/>
    <lineage>
        <taxon>Bacteria</taxon>
        <taxon>Pseudomonadati</taxon>
        <taxon>Pseudomonadota</taxon>
        <taxon>Gammaproteobacteria</taxon>
        <taxon>Pseudomonadales</taxon>
        <taxon>Pseudomonadaceae</taxon>
        <taxon>Pseudomonas</taxon>
    </lineage>
</organism>
<dbReference type="EMBL" id="CP032419">
    <property type="protein sequence ID" value="AYC34859.1"/>
    <property type="molecule type" value="Genomic_DNA"/>
</dbReference>
<keyword evidence="1" id="KW-0732">Signal</keyword>
<dbReference type="AlphaFoldDB" id="A0A385Z6C2"/>
<evidence type="ECO:0008006" key="4">
    <source>
        <dbReference type="Google" id="ProtNLM"/>
    </source>
</evidence>
<keyword evidence="3" id="KW-1185">Reference proteome</keyword>
<evidence type="ECO:0000313" key="2">
    <source>
        <dbReference type="EMBL" id="AYC34859.1"/>
    </source>
</evidence>
<evidence type="ECO:0000256" key="1">
    <source>
        <dbReference type="SAM" id="SignalP"/>
    </source>
</evidence>